<keyword evidence="1" id="KW-0862">Zinc</keyword>
<gene>
    <name evidence="2" type="ORF">SVUK_LOCUS19919</name>
</gene>
<name>A0A3P7JGV8_STRVU</name>
<keyword evidence="3" id="KW-1185">Reference proteome</keyword>
<dbReference type="GO" id="GO:0051539">
    <property type="term" value="F:4 iron, 4 sulfur cluster binding"/>
    <property type="evidence" value="ECO:0007669"/>
    <property type="project" value="UniProtKB-KW"/>
</dbReference>
<dbReference type="OrthoDB" id="10060449at2759"/>
<dbReference type="GO" id="GO:0008270">
    <property type="term" value="F:zinc ion binding"/>
    <property type="evidence" value="ECO:0007669"/>
    <property type="project" value="UniProtKB-KW"/>
</dbReference>
<protein>
    <recommendedName>
        <fullName evidence="1">DNA polymerase epsilon catalytic subunit</fullName>
        <ecNumber evidence="1">2.7.7.7</ecNumber>
    </recommendedName>
</protein>
<dbReference type="GO" id="GO:0000278">
    <property type="term" value="P:mitotic cell cycle"/>
    <property type="evidence" value="ECO:0007669"/>
    <property type="project" value="TreeGrafter"/>
</dbReference>
<dbReference type="GO" id="GO:0008310">
    <property type="term" value="F:single-stranded DNA 3'-5' DNA exonuclease activity"/>
    <property type="evidence" value="ECO:0007669"/>
    <property type="project" value="TreeGrafter"/>
</dbReference>
<evidence type="ECO:0000313" key="2">
    <source>
        <dbReference type="EMBL" id="VDM84921.1"/>
    </source>
</evidence>
<dbReference type="PANTHER" id="PTHR10670:SF0">
    <property type="entry name" value="DNA POLYMERASE EPSILON CATALYTIC SUBUNIT A"/>
    <property type="match status" value="1"/>
</dbReference>
<dbReference type="GO" id="GO:0008622">
    <property type="term" value="C:epsilon DNA polymerase complex"/>
    <property type="evidence" value="ECO:0007669"/>
    <property type="project" value="InterPro"/>
</dbReference>
<keyword evidence="1" id="KW-0235">DNA replication</keyword>
<comment type="function">
    <text evidence="1">DNA polymerase II participates in chromosomal DNA replication.</text>
</comment>
<keyword evidence="1" id="KW-0408">Iron</keyword>
<dbReference type="PANTHER" id="PTHR10670">
    <property type="entry name" value="DNA POLYMERASE EPSILON CATALYTIC SUBUNIT A"/>
    <property type="match status" value="1"/>
</dbReference>
<dbReference type="GO" id="GO:0003887">
    <property type="term" value="F:DNA-directed DNA polymerase activity"/>
    <property type="evidence" value="ECO:0007669"/>
    <property type="project" value="UniProtKB-KW"/>
</dbReference>
<keyword evidence="1" id="KW-0808">Transferase</keyword>
<comment type="subcellular location">
    <subcellularLocation>
        <location evidence="1">Nucleus</location>
    </subcellularLocation>
</comment>
<dbReference type="GO" id="GO:0003677">
    <property type="term" value="F:DNA binding"/>
    <property type="evidence" value="ECO:0007669"/>
    <property type="project" value="UniProtKB-KW"/>
</dbReference>
<keyword evidence="1" id="KW-0548">Nucleotidyltransferase</keyword>
<dbReference type="GO" id="GO:0045004">
    <property type="term" value="P:DNA replication proofreading"/>
    <property type="evidence" value="ECO:0007669"/>
    <property type="project" value="TreeGrafter"/>
</dbReference>
<reference evidence="2 3" key="1">
    <citation type="submission" date="2018-11" db="EMBL/GenBank/DDBJ databases">
        <authorList>
            <consortium name="Pathogen Informatics"/>
        </authorList>
    </citation>
    <scope>NUCLEOTIDE SEQUENCE [LARGE SCALE GENOMIC DNA]</scope>
</reference>
<keyword evidence="1" id="KW-0411">Iron-sulfur</keyword>
<feature type="non-terminal residue" evidence="2">
    <location>
        <position position="144"/>
    </location>
</feature>
<dbReference type="Proteomes" id="UP000270094">
    <property type="component" value="Unassembled WGS sequence"/>
</dbReference>
<dbReference type="GO" id="GO:0006287">
    <property type="term" value="P:base-excision repair, gap-filling"/>
    <property type="evidence" value="ECO:0007669"/>
    <property type="project" value="TreeGrafter"/>
</dbReference>
<evidence type="ECO:0000313" key="3">
    <source>
        <dbReference type="Proteomes" id="UP000270094"/>
    </source>
</evidence>
<dbReference type="InterPro" id="IPR043502">
    <property type="entry name" value="DNA/RNA_pol_sf"/>
</dbReference>
<sequence length="144" mass="16395">MRQTMICQRENAFYVDTVKAFRDRRYDYKELLKKAKSSLDEISKDDIAGIKAAQGIWCLLPASFPENITFKLQNHKKKSVTVSYPGAMLNAVVNAGFTNDQYHNLQPDGSYTISKENSIFFEVDGPYQCMVLPASKEEGKKLKK</sequence>
<keyword evidence="1" id="KW-0239">DNA-directed DNA polymerase</keyword>
<proteinExistence type="inferred from homology"/>
<dbReference type="InterPro" id="IPR029703">
    <property type="entry name" value="POL2"/>
</dbReference>
<comment type="catalytic activity">
    <reaction evidence="1">
        <text>DNA(n) + a 2'-deoxyribonucleoside 5'-triphosphate = DNA(n+1) + diphosphate</text>
        <dbReference type="Rhea" id="RHEA:22508"/>
        <dbReference type="Rhea" id="RHEA-COMP:17339"/>
        <dbReference type="Rhea" id="RHEA-COMP:17340"/>
        <dbReference type="ChEBI" id="CHEBI:33019"/>
        <dbReference type="ChEBI" id="CHEBI:61560"/>
        <dbReference type="ChEBI" id="CHEBI:173112"/>
        <dbReference type="EC" id="2.7.7.7"/>
    </reaction>
</comment>
<keyword evidence="1" id="KW-0863">Zinc-finger</keyword>
<dbReference type="EC" id="2.7.7.7" evidence="1"/>
<evidence type="ECO:0000256" key="1">
    <source>
        <dbReference type="RuleBase" id="RU365029"/>
    </source>
</evidence>
<accession>A0A3P7JGV8</accession>
<keyword evidence="1" id="KW-0479">Metal-binding</keyword>
<organism evidence="2 3">
    <name type="scientific">Strongylus vulgaris</name>
    <name type="common">Blood worm</name>
    <dbReference type="NCBI Taxonomy" id="40348"/>
    <lineage>
        <taxon>Eukaryota</taxon>
        <taxon>Metazoa</taxon>
        <taxon>Ecdysozoa</taxon>
        <taxon>Nematoda</taxon>
        <taxon>Chromadorea</taxon>
        <taxon>Rhabditida</taxon>
        <taxon>Rhabditina</taxon>
        <taxon>Rhabditomorpha</taxon>
        <taxon>Strongyloidea</taxon>
        <taxon>Strongylidae</taxon>
        <taxon>Strongylus</taxon>
    </lineage>
</organism>
<comment type="similarity">
    <text evidence="1">Belongs to the DNA polymerase type-B family.</text>
</comment>
<dbReference type="EMBL" id="UYYB01134444">
    <property type="protein sequence ID" value="VDM84921.1"/>
    <property type="molecule type" value="Genomic_DNA"/>
</dbReference>
<dbReference type="GO" id="GO:0006272">
    <property type="term" value="P:leading strand elongation"/>
    <property type="evidence" value="ECO:0007669"/>
    <property type="project" value="TreeGrafter"/>
</dbReference>
<keyword evidence="1" id="KW-0238">DNA-binding</keyword>
<keyword evidence="1" id="KW-0004">4Fe-4S</keyword>
<keyword evidence="1" id="KW-0539">Nucleus</keyword>
<dbReference type="SUPFAM" id="SSF56672">
    <property type="entry name" value="DNA/RNA polymerases"/>
    <property type="match status" value="1"/>
</dbReference>
<dbReference type="AlphaFoldDB" id="A0A3P7JGV8"/>
<dbReference type="GO" id="GO:0006297">
    <property type="term" value="P:nucleotide-excision repair, DNA gap filling"/>
    <property type="evidence" value="ECO:0007669"/>
    <property type="project" value="TreeGrafter"/>
</dbReference>
<comment type="cofactor">
    <cofactor evidence="1">
        <name>[4Fe-4S] cluster</name>
        <dbReference type="ChEBI" id="CHEBI:49883"/>
    </cofactor>
</comment>